<protein>
    <submittedName>
        <fullName evidence="1">DUF3606 domain-containing protein</fullName>
    </submittedName>
</protein>
<dbReference type="AlphaFoldDB" id="A0A923MCC1"/>
<proteinExistence type="predicted"/>
<dbReference type="Pfam" id="PF12244">
    <property type="entry name" value="DUF3606"/>
    <property type="match status" value="1"/>
</dbReference>
<gene>
    <name evidence="1" type="ORF">H8R02_23065</name>
</gene>
<dbReference type="EMBL" id="JACORU010000010">
    <property type="protein sequence ID" value="MBC5767365.1"/>
    <property type="molecule type" value="Genomic_DNA"/>
</dbReference>
<accession>A0A923MCC1</accession>
<dbReference type="RefSeq" id="WP_187083852.1">
    <property type="nucleotide sequence ID" value="NZ_JACORU010000010.1"/>
</dbReference>
<evidence type="ECO:0000313" key="2">
    <source>
        <dbReference type="Proteomes" id="UP000596827"/>
    </source>
</evidence>
<reference evidence="1" key="1">
    <citation type="submission" date="2020-08" db="EMBL/GenBank/DDBJ databases">
        <title>Ramlibacter sp. GTP1 16S ribosomal RNA gene genome sequencing and assembly.</title>
        <authorList>
            <person name="Kang M."/>
        </authorList>
    </citation>
    <scope>NUCLEOTIDE SEQUENCE</scope>
    <source>
        <strain evidence="1">GTP1</strain>
    </source>
</reference>
<dbReference type="Proteomes" id="UP000596827">
    <property type="component" value="Unassembled WGS sequence"/>
</dbReference>
<dbReference type="InterPro" id="IPR022037">
    <property type="entry name" value="DUF3606"/>
</dbReference>
<keyword evidence="2" id="KW-1185">Reference proteome</keyword>
<organism evidence="1 2">
    <name type="scientific">Ramlibacter albus</name>
    <dbReference type="NCBI Taxonomy" id="2079448"/>
    <lineage>
        <taxon>Bacteria</taxon>
        <taxon>Pseudomonadati</taxon>
        <taxon>Pseudomonadota</taxon>
        <taxon>Betaproteobacteria</taxon>
        <taxon>Burkholderiales</taxon>
        <taxon>Comamonadaceae</taxon>
        <taxon>Ramlibacter</taxon>
    </lineage>
</organism>
<name>A0A923MCC1_9BURK</name>
<comment type="caution">
    <text evidence="1">The sequence shown here is derived from an EMBL/GenBank/DDBJ whole genome shotgun (WGS) entry which is preliminary data.</text>
</comment>
<evidence type="ECO:0000313" key="1">
    <source>
        <dbReference type="EMBL" id="MBC5767365.1"/>
    </source>
</evidence>
<sequence length="64" mass="7218">MKTKLARDEDRIDPMDDYARCAWARYFNTSEQRLKEAVAAVGNEAGRVRDHLAGKHVSERPSAG</sequence>